<evidence type="ECO:0000313" key="3">
    <source>
        <dbReference type="Proteomes" id="UP000294593"/>
    </source>
</evidence>
<dbReference type="EMBL" id="SNXW01000001">
    <property type="protein sequence ID" value="TDP88429.1"/>
    <property type="molecule type" value="Genomic_DNA"/>
</dbReference>
<evidence type="ECO:0000313" key="2">
    <source>
        <dbReference type="EMBL" id="TDP88429.1"/>
    </source>
</evidence>
<evidence type="ECO:0000256" key="1">
    <source>
        <dbReference type="SAM" id="MobiDB-lite"/>
    </source>
</evidence>
<reference evidence="2 3" key="1">
    <citation type="submission" date="2019-03" db="EMBL/GenBank/DDBJ databases">
        <title>Genomic Encyclopedia of Type Strains, Phase IV (KMG-IV): sequencing the most valuable type-strain genomes for metagenomic binning, comparative biology and taxonomic classification.</title>
        <authorList>
            <person name="Goeker M."/>
        </authorList>
    </citation>
    <scope>NUCLEOTIDE SEQUENCE [LARGE SCALE GENOMIC DNA]</scope>
    <source>
        <strain evidence="2 3">DSM 11901</strain>
    </source>
</reference>
<dbReference type="SUPFAM" id="SSF110087">
    <property type="entry name" value="DR1885-like metal-binding protein"/>
    <property type="match status" value="1"/>
</dbReference>
<sequence>MSSKATFASAPDDARARATSAPRVRPWLAGLCLASLAVGTVWAQAPRGQSPQAQPQGRAQAQVQVQDAWLRPTVAGQSATGGYMRLTASQDLQLLGFSSPVAAEAQLHEMVMNGDVMQMRESAALSLPAGTAVALQPGAGQRHLMLMGLKRQLKAGEKVQVVLKLKAADGTAFSQTVVVPVKAKGPAAEAVPSEGGHPHGHDGSHDHKHQHAH</sequence>
<dbReference type="Gene3D" id="2.60.40.1890">
    <property type="entry name" value="PCu(A)C copper chaperone"/>
    <property type="match status" value="1"/>
</dbReference>
<feature type="region of interest" description="Disordered" evidence="1">
    <location>
        <begin position="184"/>
        <end position="213"/>
    </location>
</feature>
<dbReference type="PANTHER" id="PTHR36302">
    <property type="entry name" value="BLR7088 PROTEIN"/>
    <property type="match status" value="1"/>
</dbReference>
<organism evidence="2 3">
    <name type="scientific">Aquabacterium commune</name>
    <dbReference type="NCBI Taxonomy" id="70586"/>
    <lineage>
        <taxon>Bacteria</taxon>
        <taxon>Pseudomonadati</taxon>
        <taxon>Pseudomonadota</taxon>
        <taxon>Betaproteobacteria</taxon>
        <taxon>Burkholderiales</taxon>
        <taxon>Aquabacterium</taxon>
    </lineage>
</organism>
<dbReference type="AlphaFoldDB" id="A0A4R6RNV7"/>
<dbReference type="PANTHER" id="PTHR36302:SF1">
    <property type="entry name" value="COPPER CHAPERONE PCU(A)C"/>
    <property type="match status" value="1"/>
</dbReference>
<dbReference type="OrthoDB" id="9796962at2"/>
<dbReference type="InterPro" id="IPR058248">
    <property type="entry name" value="Lxx211020-like"/>
</dbReference>
<protein>
    <submittedName>
        <fullName evidence="2">Copper(I)-binding protein</fullName>
    </submittedName>
</protein>
<name>A0A4R6RNV7_9BURK</name>
<accession>A0A4R6RNV7</accession>
<dbReference type="Proteomes" id="UP000294593">
    <property type="component" value="Unassembled WGS sequence"/>
</dbReference>
<gene>
    <name evidence="2" type="ORF">EV672_101578</name>
</gene>
<proteinExistence type="predicted"/>
<dbReference type="InterPro" id="IPR007410">
    <property type="entry name" value="LpqE-like"/>
</dbReference>
<feature type="compositionally biased region" description="Basic and acidic residues" evidence="1">
    <location>
        <begin position="196"/>
        <end position="205"/>
    </location>
</feature>
<comment type="caution">
    <text evidence="2">The sequence shown here is derived from an EMBL/GenBank/DDBJ whole genome shotgun (WGS) entry which is preliminary data.</text>
</comment>
<dbReference type="RefSeq" id="WP_133606039.1">
    <property type="nucleotide sequence ID" value="NZ_SNXW01000001.1"/>
</dbReference>
<feature type="region of interest" description="Disordered" evidence="1">
    <location>
        <begin position="1"/>
        <end position="21"/>
    </location>
</feature>
<dbReference type="Pfam" id="PF04314">
    <property type="entry name" value="PCuAC"/>
    <property type="match status" value="1"/>
</dbReference>
<keyword evidence="3" id="KW-1185">Reference proteome</keyword>
<dbReference type="InterPro" id="IPR036182">
    <property type="entry name" value="PCuAC_sf"/>
</dbReference>